<dbReference type="Proteomes" id="UP000007431">
    <property type="component" value="Unassembled WGS sequence"/>
</dbReference>
<dbReference type="OMA" id="VHTTAYV"/>
<keyword evidence="4" id="KW-1185">Reference proteome</keyword>
<keyword evidence="2" id="KW-0472">Membrane</keyword>
<dbReference type="AlphaFoldDB" id="D8PT05"/>
<feature type="region of interest" description="Disordered" evidence="1">
    <location>
        <begin position="17"/>
        <end position="93"/>
    </location>
</feature>
<keyword evidence="2" id="KW-1133">Transmembrane helix</keyword>
<dbReference type="STRING" id="578458.D8PT05"/>
<feature type="region of interest" description="Disordered" evidence="1">
    <location>
        <begin position="291"/>
        <end position="316"/>
    </location>
</feature>
<feature type="transmembrane region" description="Helical" evidence="2">
    <location>
        <begin position="392"/>
        <end position="410"/>
    </location>
</feature>
<evidence type="ECO:0000256" key="1">
    <source>
        <dbReference type="SAM" id="MobiDB-lite"/>
    </source>
</evidence>
<evidence type="ECO:0000313" key="3">
    <source>
        <dbReference type="EMBL" id="EFJ00428.1"/>
    </source>
</evidence>
<evidence type="ECO:0000313" key="4">
    <source>
        <dbReference type="Proteomes" id="UP000007431"/>
    </source>
</evidence>
<dbReference type="HOGENOM" id="CLU_022490_1_0_1"/>
<keyword evidence="2" id="KW-0812">Transmembrane</keyword>
<name>D8PT05_SCHCM</name>
<dbReference type="VEuPathDB" id="FungiDB:SCHCODRAFT_02524083"/>
<feature type="transmembrane region" description="Helical" evidence="2">
    <location>
        <begin position="474"/>
        <end position="497"/>
    </location>
</feature>
<sequence>MGIFTVVRAAAAERLLSSRRSSSTYSTGELPSVPSANGAKWYPDPANPSSLQRPQPVSYGSTSSRTRRNSVLDQVPEDTTVDFHDQGDDQADDDWEREVEASLESQGLYKGSYTRELLRYSIVPLSTIIFFALAIVPPLVYRTQGDNSYPYTSYFPYPLPELALPGTLWVLTYAVKGPIYAACATLAGLRDLPQYAYTLIAGVLPVLLHSALSVTLRLFAASTLLIHDYAVFPEPDRLDPAFYRAWWAGVGWAAAESIVAMTLGYRAVSWYRDVLVDPKDVRRGGSERGAFYLQGQDDDQRPASPDGSSLSAGSPRLPAQEPLLRSSSDVSAQGSARALTGTLSEETLDQLIEQDLDELITLRKREEIEEQYGMAFIRIPITIPILQRLNSLLFSVGSILLISAATFPKIKAVGMFTFDPYRPTHVAFTIAKHAPGDPSSPSSASLPLAPILVAVAFAHAAPTITSATLIGPHVAAYVGLLISLVVLFAGLGVWGALE</sequence>
<dbReference type="KEGG" id="scm:SCHCO_02524083"/>
<dbReference type="OrthoDB" id="3364069at2759"/>
<reference evidence="3 4" key="1">
    <citation type="journal article" date="2010" name="Nat. Biotechnol.">
        <title>Genome sequence of the model mushroom Schizophyllum commune.</title>
        <authorList>
            <person name="Ohm R.A."/>
            <person name="de Jong J.F."/>
            <person name="Lugones L.G."/>
            <person name="Aerts A."/>
            <person name="Kothe E."/>
            <person name="Stajich J.E."/>
            <person name="de Vries R.P."/>
            <person name="Record E."/>
            <person name="Levasseur A."/>
            <person name="Baker S.E."/>
            <person name="Bartholomew K.A."/>
            <person name="Coutinho P.M."/>
            <person name="Erdmann S."/>
            <person name="Fowler T.J."/>
            <person name="Gathman A.C."/>
            <person name="Lombard V."/>
            <person name="Henrissat B."/>
            <person name="Knabe N."/>
            <person name="Kuees U."/>
            <person name="Lilly W.W."/>
            <person name="Lindquist E."/>
            <person name="Lucas S."/>
            <person name="Magnuson J.K."/>
            <person name="Piumi F."/>
            <person name="Raudaskoski M."/>
            <person name="Salamov A."/>
            <person name="Schmutz J."/>
            <person name="Schwarze F.W.M.R."/>
            <person name="vanKuyk P.A."/>
            <person name="Horton J.S."/>
            <person name="Grigoriev I.V."/>
            <person name="Woesten H.A.B."/>
        </authorList>
    </citation>
    <scope>NUCLEOTIDE SEQUENCE [LARGE SCALE GENOMIC DNA]</scope>
    <source>
        <strain evidence="4">H4-8 / FGSC 9210</strain>
    </source>
</reference>
<protein>
    <submittedName>
        <fullName evidence="3">Expressed protein</fullName>
    </submittedName>
</protein>
<proteinExistence type="predicted"/>
<dbReference type="RefSeq" id="XP_003035330.1">
    <property type="nucleotide sequence ID" value="XM_003035284.1"/>
</dbReference>
<dbReference type="GeneID" id="9594511"/>
<dbReference type="InParanoid" id="D8PT05"/>
<feature type="transmembrane region" description="Helical" evidence="2">
    <location>
        <begin position="246"/>
        <end position="265"/>
    </location>
</feature>
<feature type="transmembrane region" description="Helical" evidence="2">
    <location>
        <begin position="168"/>
        <end position="189"/>
    </location>
</feature>
<accession>D8PT05</accession>
<dbReference type="eggNOG" id="ENOG502SAR4">
    <property type="taxonomic scope" value="Eukaryota"/>
</dbReference>
<feature type="non-terminal residue" evidence="3">
    <location>
        <position position="498"/>
    </location>
</feature>
<feature type="transmembrane region" description="Helical" evidence="2">
    <location>
        <begin position="117"/>
        <end position="141"/>
    </location>
</feature>
<evidence type="ECO:0000256" key="2">
    <source>
        <dbReference type="SAM" id="Phobius"/>
    </source>
</evidence>
<feature type="compositionally biased region" description="Polar residues" evidence="1">
    <location>
        <begin position="47"/>
        <end position="72"/>
    </location>
</feature>
<gene>
    <name evidence="3" type="ORF">SCHCODRAFT_105928</name>
</gene>
<dbReference type="EMBL" id="GL377303">
    <property type="protein sequence ID" value="EFJ00428.1"/>
    <property type="molecule type" value="Genomic_DNA"/>
</dbReference>
<feature type="transmembrane region" description="Helical" evidence="2">
    <location>
        <begin position="444"/>
        <end position="462"/>
    </location>
</feature>
<organism evidence="4">
    <name type="scientific">Schizophyllum commune (strain H4-8 / FGSC 9210)</name>
    <name type="common">Split gill fungus</name>
    <dbReference type="NCBI Taxonomy" id="578458"/>
    <lineage>
        <taxon>Eukaryota</taxon>
        <taxon>Fungi</taxon>
        <taxon>Dikarya</taxon>
        <taxon>Basidiomycota</taxon>
        <taxon>Agaricomycotina</taxon>
        <taxon>Agaricomycetes</taxon>
        <taxon>Agaricomycetidae</taxon>
        <taxon>Agaricales</taxon>
        <taxon>Schizophyllaceae</taxon>
        <taxon>Schizophyllum</taxon>
    </lineage>
</organism>
<feature type="transmembrane region" description="Helical" evidence="2">
    <location>
        <begin position="196"/>
        <end position="226"/>
    </location>
</feature>